<evidence type="ECO:0000313" key="1">
    <source>
        <dbReference type="EMBL" id="RNA13753.1"/>
    </source>
</evidence>
<dbReference type="EMBL" id="REGN01005333">
    <property type="protein sequence ID" value="RNA13753.1"/>
    <property type="molecule type" value="Genomic_DNA"/>
</dbReference>
<keyword evidence="2" id="KW-1185">Reference proteome</keyword>
<gene>
    <name evidence="1" type="ORF">BpHYR1_015282</name>
</gene>
<accession>A0A3M7QR45</accession>
<dbReference type="AlphaFoldDB" id="A0A3M7QR45"/>
<protein>
    <submittedName>
        <fullName evidence="1">Uncharacterized protein</fullName>
    </submittedName>
</protein>
<comment type="caution">
    <text evidence="1">The sequence shown here is derived from an EMBL/GenBank/DDBJ whole genome shotgun (WGS) entry which is preliminary data.</text>
</comment>
<dbReference type="Proteomes" id="UP000276133">
    <property type="component" value="Unassembled WGS sequence"/>
</dbReference>
<name>A0A3M7QR45_BRAPC</name>
<organism evidence="1 2">
    <name type="scientific">Brachionus plicatilis</name>
    <name type="common">Marine rotifer</name>
    <name type="synonym">Brachionus muelleri</name>
    <dbReference type="NCBI Taxonomy" id="10195"/>
    <lineage>
        <taxon>Eukaryota</taxon>
        <taxon>Metazoa</taxon>
        <taxon>Spiralia</taxon>
        <taxon>Gnathifera</taxon>
        <taxon>Rotifera</taxon>
        <taxon>Eurotatoria</taxon>
        <taxon>Monogononta</taxon>
        <taxon>Pseudotrocha</taxon>
        <taxon>Ploima</taxon>
        <taxon>Brachionidae</taxon>
        <taxon>Brachionus</taxon>
    </lineage>
</organism>
<sequence>MLHLSSIFVVARSNVSSSLGSWLSSSRAEPQPSTRANMFLIKNILTFSVHVQIEYYGLFTFSIIEINLKPHRQNYKIITLKKNMDEFIDCFNNLNIEHDFVTLSQKNKPLLSCKGHFFILMPSRNSAGAVLTQVVVLLVKQIDVLSDLLMITEPFIYLFVCLCGAPSNWGEVFTYSIKIGSRNEGFNYAIFNKQRILLYTSLVRPHLEFAVSSRCPYLKVDICE</sequence>
<proteinExistence type="predicted"/>
<evidence type="ECO:0000313" key="2">
    <source>
        <dbReference type="Proteomes" id="UP000276133"/>
    </source>
</evidence>
<reference evidence="1 2" key="1">
    <citation type="journal article" date="2018" name="Sci. Rep.">
        <title>Genomic signatures of local adaptation to the degree of environmental predictability in rotifers.</title>
        <authorList>
            <person name="Franch-Gras L."/>
            <person name="Hahn C."/>
            <person name="Garcia-Roger E.M."/>
            <person name="Carmona M.J."/>
            <person name="Serra M."/>
            <person name="Gomez A."/>
        </authorList>
    </citation>
    <scope>NUCLEOTIDE SEQUENCE [LARGE SCALE GENOMIC DNA]</scope>
    <source>
        <strain evidence="1">HYR1</strain>
    </source>
</reference>